<accession>A0A8H6VCX9</accession>
<dbReference type="Proteomes" id="UP000660729">
    <property type="component" value="Unassembled WGS sequence"/>
</dbReference>
<evidence type="ECO:0000256" key="2">
    <source>
        <dbReference type="ARBA" id="ARBA00022723"/>
    </source>
</evidence>
<keyword evidence="2" id="KW-0479">Metal-binding</keyword>
<dbReference type="PROSITE" id="PS00444">
    <property type="entry name" value="POLYPRENYL_SYNTHASE_2"/>
    <property type="match status" value="1"/>
</dbReference>
<organism evidence="4 5">
    <name type="scientific">Pseudocercospora fuligena</name>
    <dbReference type="NCBI Taxonomy" id="685502"/>
    <lineage>
        <taxon>Eukaryota</taxon>
        <taxon>Fungi</taxon>
        <taxon>Dikarya</taxon>
        <taxon>Ascomycota</taxon>
        <taxon>Pezizomycotina</taxon>
        <taxon>Dothideomycetes</taxon>
        <taxon>Dothideomycetidae</taxon>
        <taxon>Mycosphaerellales</taxon>
        <taxon>Mycosphaerellaceae</taxon>
        <taxon>Pseudocercospora</taxon>
    </lineage>
</organism>
<dbReference type="AlphaFoldDB" id="A0A8H6VCX9"/>
<keyword evidence="5" id="KW-1185">Reference proteome</keyword>
<dbReference type="GO" id="GO:0046872">
    <property type="term" value="F:metal ion binding"/>
    <property type="evidence" value="ECO:0007669"/>
    <property type="project" value="UniProtKB-KW"/>
</dbReference>
<sequence>MEDRTMHRPFKYSVAVPAHLYKQPEWFCRFTPRIHRDSHLADEGSWKCQVDFLSATGPEDSERNKSHKSYAVGCINPLVGNFTALCASEALPERLALTTYMVEYAYIHDDVIEYAEDKTEEKLQEANRELVEGLDLDDEGVSGTKAHIKRRQLQAKMAVELIDLDREKGLECLRLWKEMSDVFVSIRDVNFRTLDEYLPFRFVDAGCPWTMSLLCFSMDFALTKAEEEELSHITISAYNAWVLVNDYFSWEKEVLNYEANGSAGEIVSAVFLFMKWRSVDAKRAKELLKEEIISREKIYSELKDKYLRQNDATERTRYWFTLLDLVTAGNFLWSMTTARYLKGEDGYPALRAQHRRDSANSTEDNLDQPISAPVMENGHANGSNRLNGAASLPQFVPSTQSDKAFLELPAASLAPYEETVFEPCDYIQSMPSKGVRNSAIDALDVWYEVPERSLEAIRSIVNTLHSSSLMIDDVQDESSLRRGQPAAHIIYGTAQTINAANFLMMKAIKAAEQLSSAALTILTGESVPSYTVNGVMLTRIDRLLDAHIGQGLDLYWKHHTIVPTEREYFAMVDGKTGGLFTLLADLMKAEATVNTNLDCGNFMVLVGRFFQLRDDYQNLENAEYAEQKGYAEDINEGKMSMPLIHTLQSKSHRSRLLSILQQRKNGNEVPHEVRKLAVKDMRAAGGLSYARDLSSCLEQEVNTVLADLEKQAGKKNWILRLLQARLHIDT</sequence>
<evidence type="ECO:0000256" key="1">
    <source>
        <dbReference type="ARBA" id="ARBA00022679"/>
    </source>
</evidence>
<dbReference type="PANTHER" id="PTHR12001:SF72">
    <property type="entry name" value="THIJ_PFPI FAMILY PROTEIN (AFU_ORTHOLOGUE AFUA_3G01210)-RELATED"/>
    <property type="match status" value="1"/>
</dbReference>
<dbReference type="Pfam" id="PF19086">
    <property type="entry name" value="Terpene_syn_C_2"/>
    <property type="match status" value="1"/>
</dbReference>
<keyword evidence="3" id="KW-0460">Magnesium</keyword>
<dbReference type="OrthoDB" id="6921389at2759"/>
<name>A0A8H6VCX9_9PEZI</name>
<dbReference type="Gene3D" id="1.10.600.10">
    <property type="entry name" value="Farnesyl Diphosphate Synthase"/>
    <property type="match status" value="2"/>
</dbReference>
<dbReference type="GO" id="GO:0008299">
    <property type="term" value="P:isoprenoid biosynthetic process"/>
    <property type="evidence" value="ECO:0007669"/>
    <property type="project" value="InterPro"/>
</dbReference>
<dbReference type="Pfam" id="PF00348">
    <property type="entry name" value="polyprenyl_synt"/>
    <property type="match status" value="1"/>
</dbReference>
<dbReference type="GO" id="GO:0004659">
    <property type="term" value="F:prenyltransferase activity"/>
    <property type="evidence" value="ECO:0007669"/>
    <property type="project" value="InterPro"/>
</dbReference>
<protein>
    <submittedName>
        <fullName evidence="4">Ophiobolin F synthase</fullName>
    </submittedName>
</protein>
<dbReference type="PANTHER" id="PTHR12001">
    <property type="entry name" value="GERANYLGERANYL PYROPHOSPHATE SYNTHASE"/>
    <property type="match status" value="1"/>
</dbReference>
<dbReference type="EMBL" id="JABCIY010000278">
    <property type="protein sequence ID" value="KAF7186012.1"/>
    <property type="molecule type" value="Genomic_DNA"/>
</dbReference>
<reference evidence="4" key="1">
    <citation type="submission" date="2020-04" db="EMBL/GenBank/DDBJ databases">
        <title>Draft genome resource of the tomato pathogen Pseudocercospora fuligena.</title>
        <authorList>
            <person name="Zaccaron A."/>
        </authorList>
    </citation>
    <scope>NUCLEOTIDE SEQUENCE</scope>
    <source>
        <strain evidence="4">PF001</strain>
    </source>
</reference>
<dbReference type="InterPro" id="IPR008949">
    <property type="entry name" value="Isoprenoid_synthase_dom_sf"/>
</dbReference>
<gene>
    <name evidence="4" type="ORF">HII31_12675</name>
</gene>
<dbReference type="InterPro" id="IPR000092">
    <property type="entry name" value="Polyprenyl_synt"/>
</dbReference>
<evidence type="ECO:0000313" key="5">
    <source>
        <dbReference type="Proteomes" id="UP000660729"/>
    </source>
</evidence>
<proteinExistence type="predicted"/>
<comment type="caution">
    <text evidence="4">The sequence shown here is derived from an EMBL/GenBank/DDBJ whole genome shotgun (WGS) entry which is preliminary data.</text>
</comment>
<keyword evidence="1" id="KW-0808">Transferase</keyword>
<dbReference type="GO" id="GO:0043386">
    <property type="term" value="P:mycotoxin biosynthetic process"/>
    <property type="evidence" value="ECO:0007669"/>
    <property type="project" value="UniProtKB-ARBA"/>
</dbReference>
<evidence type="ECO:0000313" key="4">
    <source>
        <dbReference type="EMBL" id="KAF7186012.1"/>
    </source>
</evidence>
<dbReference type="PROSITE" id="PS00723">
    <property type="entry name" value="POLYPRENYL_SYNTHASE_1"/>
    <property type="match status" value="1"/>
</dbReference>
<dbReference type="InterPro" id="IPR033749">
    <property type="entry name" value="Polyprenyl_synt_CS"/>
</dbReference>
<evidence type="ECO:0000256" key="3">
    <source>
        <dbReference type="ARBA" id="ARBA00022842"/>
    </source>
</evidence>
<dbReference type="GO" id="GO:0046165">
    <property type="term" value="P:alcohol biosynthetic process"/>
    <property type="evidence" value="ECO:0007669"/>
    <property type="project" value="UniProtKB-ARBA"/>
</dbReference>
<dbReference type="SUPFAM" id="SSF48576">
    <property type="entry name" value="Terpenoid synthases"/>
    <property type="match status" value="2"/>
</dbReference>